<dbReference type="EMBL" id="JAEACU010000001">
    <property type="protein sequence ID" value="KAH7547085.1"/>
    <property type="molecule type" value="Genomic_DNA"/>
</dbReference>
<proteinExistence type="predicted"/>
<name>A0A978W551_ZIZJJ</name>
<reference evidence="1" key="1">
    <citation type="journal article" date="2021" name="Front. Plant Sci.">
        <title>Chromosome-Scale Genome Assembly for Chinese Sour Jujube and Insights Into Its Genome Evolution and Domestication Signature.</title>
        <authorList>
            <person name="Shen L.-Y."/>
            <person name="Luo H."/>
            <person name="Wang X.-L."/>
            <person name="Wang X.-M."/>
            <person name="Qiu X.-J."/>
            <person name="Liu H."/>
            <person name="Zhou S.-S."/>
            <person name="Jia K.-H."/>
            <person name="Nie S."/>
            <person name="Bao Y.-T."/>
            <person name="Zhang R.-G."/>
            <person name="Yun Q.-Z."/>
            <person name="Chai Y.-H."/>
            <person name="Lu J.-Y."/>
            <person name="Li Y."/>
            <person name="Zhao S.-W."/>
            <person name="Mao J.-F."/>
            <person name="Jia S.-G."/>
            <person name="Mao Y.-M."/>
        </authorList>
    </citation>
    <scope>NUCLEOTIDE SEQUENCE</scope>
    <source>
        <strain evidence="1">AT0</strain>
        <tissue evidence="1">Leaf</tissue>
    </source>
</reference>
<organism evidence="1 2">
    <name type="scientific">Ziziphus jujuba var. spinosa</name>
    <dbReference type="NCBI Taxonomy" id="714518"/>
    <lineage>
        <taxon>Eukaryota</taxon>
        <taxon>Viridiplantae</taxon>
        <taxon>Streptophyta</taxon>
        <taxon>Embryophyta</taxon>
        <taxon>Tracheophyta</taxon>
        <taxon>Spermatophyta</taxon>
        <taxon>Magnoliopsida</taxon>
        <taxon>eudicotyledons</taxon>
        <taxon>Gunneridae</taxon>
        <taxon>Pentapetalae</taxon>
        <taxon>rosids</taxon>
        <taxon>fabids</taxon>
        <taxon>Rosales</taxon>
        <taxon>Rhamnaceae</taxon>
        <taxon>Paliureae</taxon>
        <taxon>Ziziphus</taxon>
    </lineage>
</organism>
<comment type="caution">
    <text evidence="1">The sequence shown here is derived from an EMBL/GenBank/DDBJ whole genome shotgun (WGS) entry which is preliminary data.</text>
</comment>
<protein>
    <submittedName>
        <fullName evidence="1">Uncharacterized protein</fullName>
    </submittedName>
</protein>
<gene>
    <name evidence="1" type="ORF">FEM48_Zijuj01G0269700</name>
</gene>
<evidence type="ECO:0000313" key="1">
    <source>
        <dbReference type="EMBL" id="KAH7547085.1"/>
    </source>
</evidence>
<accession>A0A978W551</accession>
<dbReference type="AlphaFoldDB" id="A0A978W551"/>
<evidence type="ECO:0000313" key="2">
    <source>
        <dbReference type="Proteomes" id="UP000813462"/>
    </source>
</evidence>
<dbReference type="Proteomes" id="UP000813462">
    <property type="component" value="Unassembled WGS sequence"/>
</dbReference>
<sequence length="82" mass="9308">MHQILRLDLADEKHSWVKPPSDVDQKCELKLMNSSLITSGQSEDHTATIYLESYVYNPKDKRFKWLEISGMAKAAAAEDLLG</sequence>